<dbReference type="EMBL" id="BTGU01000035">
    <property type="protein sequence ID" value="GMN50773.1"/>
    <property type="molecule type" value="Genomic_DNA"/>
</dbReference>
<evidence type="ECO:0000313" key="2">
    <source>
        <dbReference type="EMBL" id="GMN50773.1"/>
    </source>
</evidence>
<sequence length="91" mass="9682">MAHDPDSRWRCLGPKLRPGSSSAFSQDREGSASGPSGWSVRLTCGRFLPSPRNACVRGPSGSTGRCHTVKHEVSCLVSAYVVGGVNHLVLF</sequence>
<organism evidence="2 3">
    <name type="scientific">Ficus carica</name>
    <name type="common">Common fig</name>
    <dbReference type="NCBI Taxonomy" id="3494"/>
    <lineage>
        <taxon>Eukaryota</taxon>
        <taxon>Viridiplantae</taxon>
        <taxon>Streptophyta</taxon>
        <taxon>Embryophyta</taxon>
        <taxon>Tracheophyta</taxon>
        <taxon>Spermatophyta</taxon>
        <taxon>Magnoliopsida</taxon>
        <taxon>eudicotyledons</taxon>
        <taxon>Gunneridae</taxon>
        <taxon>Pentapetalae</taxon>
        <taxon>rosids</taxon>
        <taxon>fabids</taxon>
        <taxon>Rosales</taxon>
        <taxon>Moraceae</taxon>
        <taxon>Ficeae</taxon>
        <taxon>Ficus</taxon>
    </lineage>
</organism>
<proteinExistence type="predicted"/>
<accession>A0AA88AR31</accession>
<feature type="region of interest" description="Disordered" evidence="1">
    <location>
        <begin position="1"/>
        <end position="37"/>
    </location>
</feature>
<gene>
    <name evidence="2" type="ORF">TIFTF001_019937</name>
</gene>
<dbReference type="AlphaFoldDB" id="A0AA88AR31"/>
<evidence type="ECO:0000256" key="1">
    <source>
        <dbReference type="SAM" id="MobiDB-lite"/>
    </source>
</evidence>
<evidence type="ECO:0000313" key="3">
    <source>
        <dbReference type="Proteomes" id="UP001187192"/>
    </source>
</evidence>
<comment type="caution">
    <text evidence="2">The sequence shown here is derived from an EMBL/GenBank/DDBJ whole genome shotgun (WGS) entry which is preliminary data.</text>
</comment>
<keyword evidence="3" id="KW-1185">Reference proteome</keyword>
<protein>
    <submittedName>
        <fullName evidence="2">Uncharacterized protein</fullName>
    </submittedName>
</protein>
<dbReference type="Proteomes" id="UP001187192">
    <property type="component" value="Unassembled WGS sequence"/>
</dbReference>
<reference evidence="2" key="1">
    <citation type="submission" date="2023-07" db="EMBL/GenBank/DDBJ databases">
        <title>draft genome sequence of fig (Ficus carica).</title>
        <authorList>
            <person name="Takahashi T."/>
            <person name="Nishimura K."/>
        </authorList>
    </citation>
    <scope>NUCLEOTIDE SEQUENCE</scope>
</reference>
<name>A0AA88AR31_FICCA</name>